<comment type="similarity">
    <text evidence="2 8">Belongs to the thioredoxin family.</text>
</comment>
<keyword evidence="6 10" id="KW-0676">Redox-active center</keyword>
<feature type="disulfide bond" description="Redox-active" evidence="10">
    <location>
        <begin position="32"/>
        <end position="35"/>
    </location>
</feature>
<feature type="site" description="Deprotonates C-terminal active site Cys" evidence="9">
    <location>
        <position position="26"/>
    </location>
</feature>
<name>F8E3K1_CORRG</name>
<dbReference type="Proteomes" id="UP000000492">
    <property type="component" value="Chromosome"/>
</dbReference>
<accession>F8E3K1</accession>
<dbReference type="PIRSF" id="PIRSF000077">
    <property type="entry name" value="Thioredoxin"/>
    <property type="match status" value="1"/>
</dbReference>
<feature type="active site" description="Nucleophile" evidence="9">
    <location>
        <position position="32"/>
    </location>
</feature>
<dbReference type="AlphaFoldDB" id="F8E3K1"/>
<dbReference type="PRINTS" id="PR00421">
    <property type="entry name" value="THIOREDOXIN"/>
</dbReference>
<dbReference type="HOGENOM" id="CLU_090389_10_3_11"/>
<comment type="function">
    <text evidence="1">Participates in various redox reactions through the reversible oxidation of its active center dithiol to a disulfide and catalyzes dithiol-disulfide exchange reactions.</text>
</comment>
<gene>
    <name evidence="12" type="primary">trxC</name>
    <name evidence="12" type="ordered locus">CRES_2174</name>
</gene>
<dbReference type="KEGG" id="crd:CRES_2174"/>
<dbReference type="Gene3D" id="3.40.30.10">
    <property type="entry name" value="Glutaredoxin"/>
    <property type="match status" value="1"/>
</dbReference>
<evidence type="ECO:0000256" key="10">
    <source>
        <dbReference type="PIRSR" id="PIRSR000077-4"/>
    </source>
</evidence>
<dbReference type="GO" id="GO:0005737">
    <property type="term" value="C:cytoplasm"/>
    <property type="evidence" value="ECO:0007669"/>
    <property type="project" value="TreeGrafter"/>
</dbReference>
<evidence type="ECO:0000313" key="13">
    <source>
        <dbReference type="Proteomes" id="UP000000492"/>
    </source>
</evidence>
<dbReference type="STRING" id="662755.CRES_2174"/>
<dbReference type="InterPro" id="IPR005746">
    <property type="entry name" value="Thioredoxin"/>
</dbReference>
<dbReference type="eggNOG" id="COG3118">
    <property type="taxonomic scope" value="Bacteria"/>
</dbReference>
<dbReference type="OrthoDB" id="9790390at2"/>
<evidence type="ECO:0000256" key="7">
    <source>
        <dbReference type="NCBIfam" id="TIGR01068"/>
    </source>
</evidence>
<dbReference type="InterPro" id="IPR036249">
    <property type="entry name" value="Thioredoxin-like_sf"/>
</dbReference>
<dbReference type="RefSeq" id="WP_013889505.1">
    <property type="nucleotide sequence ID" value="NC_015673.1"/>
</dbReference>
<dbReference type="CDD" id="cd02947">
    <property type="entry name" value="TRX_family"/>
    <property type="match status" value="1"/>
</dbReference>
<dbReference type="GO" id="GO:0015035">
    <property type="term" value="F:protein-disulfide reductase activity"/>
    <property type="evidence" value="ECO:0007669"/>
    <property type="project" value="UniProtKB-UniRule"/>
</dbReference>
<protein>
    <recommendedName>
        <fullName evidence="7 8">Thioredoxin</fullName>
    </recommendedName>
</protein>
<evidence type="ECO:0000313" key="12">
    <source>
        <dbReference type="EMBL" id="AEI10527.1"/>
    </source>
</evidence>
<keyword evidence="5 10" id="KW-1015">Disulfide bond</keyword>
<keyword evidence="13" id="KW-1185">Reference proteome</keyword>
<dbReference type="EMBL" id="CP002857">
    <property type="protein sequence ID" value="AEI10527.1"/>
    <property type="molecule type" value="Genomic_DNA"/>
</dbReference>
<dbReference type="Pfam" id="PF00085">
    <property type="entry name" value="Thioredoxin"/>
    <property type="match status" value="1"/>
</dbReference>
<dbReference type="PANTHER" id="PTHR45663">
    <property type="entry name" value="GEO12009P1"/>
    <property type="match status" value="1"/>
</dbReference>
<feature type="site" description="Contributes to redox potential value" evidence="9">
    <location>
        <position position="33"/>
    </location>
</feature>
<dbReference type="NCBIfam" id="TIGR01068">
    <property type="entry name" value="thioredoxin"/>
    <property type="match status" value="1"/>
</dbReference>
<reference evidence="12 13" key="1">
    <citation type="journal article" date="2012" name="BMC Genomics">
        <title>Complete genome sequence, lifestyle, and multi-drug resistance of the human pathogen Corynebacterium resistens DSM 45100 isolated from blood samples of a leukemia patient.</title>
        <authorList>
            <person name="Schroder J."/>
            <person name="Maus I."/>
            <person name="Meyer K."/>
            <person name="Wordemann S."/>
            <person name="Blom J."/>
            <person name="Jaenicke S."/>
            <person name="Schneider J."/>
            <person name="Trost E."/>
            <person name="Tauch A."/>
        </authorList>
    </citation>
    <scope>NUCLEOTIDE SEQUENCE [LARGE SCALE GENOMIC DNA]</scope>
    <source>
        <strain evidence="13">DSM 45100 / JCM 12819 / CCUG 50093 / GTC 2026 / SICGH 158</strain>
    </source>
</reference>
<evidence type="ECO:0000259" key="11">
    <source>
        <dbReference type="PROSITE" id="PS51352"/>
    </source>
</evidence>
<feature type="active site" description="Nucleophile" evidence="9">
    <location>
        <position position="35"/>
    </location>
</feature>
<evidence type="ECO:0000256" key="5">
    <source>
        <dbReference type="ARBA" id="ARBA00023157"/>
    </source>
</evidence>
<evidence type="ECO:0000256" key="4">
    <source>
        <dbReference type="ARBA" id="ARBA00022982"/>
    </source>
</evidence>
<evidence type="ECO:0000256" key="3">
    <source>
        <dbReference type="ARBA" id="ARBA00022448"/>
    </source>
</evidence>
<evidence type="ECO:0000256" key="8">
    <source>
        <dbReference type="PIRNR" id="PIRNR000077"/>
    </source>
</evidence>
<organism evidence="12 13">
    <name type="scientific">Corynebacterium resistens (strain DSM 45100 / JCM 12819 / GTC 2026 / SICGH 158)</name>
    <dbReference type="NCBI Taxonomy" id="662755"/>
    <lineage>
        <taxon>Bacteria</taxon>
        <taxon>Bacillati</taxon>
        <taxon>Actinomycetota</taxon>
        <taxon>Actinomycetes</taxon>
        <taxon>Mycobacteriales</taxon>
        <taxon>Corynebacteriaceae</taxon>
        <taxon>Corynebacterium</taxon>
    </lineage>
</organism>
<dbReference type="PANTHER" id="PTHR45663:SF11">
    <property type="entry name" value="GEO12009P1"/>
    <property type="match status" value="1"/>
</dbReference>
<feature type="site" description="Contributes to redox potential value" evidence="9">
    <location>
        <position position="34"/>
    </location>
</feature>
<evidence type="ECO:0000256" key="2">
    <source>
        <dbReference type="ARBA" id="ARBA00008987"/>
    </source>
</evidence>
<keyword evidence="4" id="KW-0249">Electron transport</keyword>
<evidence type="ECO:0000256" key="6">
    <source>
        <dbReference type="ARBA" id="ARBA00023284"/>
    </source>
</evidence>
<keyword evidence="3" id="KW-0813">Transport</keyword>
<sequence>MAEIQKLTQSTFDETVASTDTPVLVDFWAEWCKPCKAMDPVLEELAAQYADKAIVAKVNVDEERGLAAQYQIMSIPALMIFKGGERVAEFNGAQPLNKLQAHLDKWV</sequence>
<evidence type="ECO:0000256" key="1">
    <source>
        <dbReference type="ARBA" id="ARBA00003318"/>
    </source>
</evidence>
<proteinExistence type="inferred from homology"/>
<dbReference type="SUPFAM" id="SSF52833">
    <property type="entry name" value="Thioredoxin-like"/>
    <property type="match status" value="1"/>
</dbReference>
<evidence type="ECO:0000256" key="9">
    <source>
        <dbReference type="PIRSR" id="PIRSR000077-1"/>
    </source>
</evidence>
<feature type="domain" description="Thioredoxin" evidence="11">
    <location>
        <begin position="1"/>
        <end position="107"/>
    </location>
</feature>
<dbReference type="InterPro" id="IPR013766">
    <property type="entry name" value="Thioredoxin_domain"/>
</dbReference>
<dbReference type="PROSITE" id="PS51352">
    <property type="entry name" value="THIOREDOXIN_2"/>
    <property type="match status" value="1"/>
</dbReference>
<dbReference type="FunFam" id="3.40.30.10:FF:000001">
    <property type="entry name" value="Thioredoxin"/>
    <property type="match status" value="1"/>
</dbReference>